<dbReference type="PANTHER" id="PTHR11802:SF3">
    <property type="entry name" value="RETINOID-INDUCIBLE SERINE CARBOXYPEPTIDASE"/>
    <property type="match status" value="1"/>
</dbReference>
<keyword evidence="5" id="KW-0378">Hydrolase</keyword>
<evidence type="ECO:0000256" key="2">
    <source>
        <dbReference type="ARBA" id="ARBA00022645"/>
    </source>
</evidence>
<feature type="region of interest" description="Disordered" evidence="8">
    <location>
        <begin position="283"/>
        <end position="311"/>
    </location>
</feature>
<reference evidence="9 10" key="1">
    <citation type="submission" date="2009-11" db="EMBL/GenBank/DDBJ databases">
        <title>Annotation of Allomyces macrogynus ATCC 38327.</title>
        <authorList>
            <consortium name="The Broad Institute Genome Sequencing Platform"/>
            <person name="Russ C."/>
            <person name="Cuomo C."/>
            <person name="Burger G."/>
            <person name="Gray M.W."/>
            <person name="Holland P.W.H."/>
            <person name="King N."/>
            <person name="Lang F.B.F."/>
            <person name="Roger A.J."/>
            <person name="Ruiz-Trillo I."/>
            <person name="Young S.K."/>
            <person name="Zeng Q."/>
            <person name="Gargeya S."/>
            <person name="Fitzgerald M."/>
            <person name="Haas B."/>
            <person name="Abouelleil A."/>
            <person name="Alvarado L."/>
            <person name="Arachchi H.M."/>
            <person name="Berlin A."/>
            <person name="Chapman S.B."/>
            <person name="Gearin G."/>
            <person name="Goldberg J."/>
            <person name="Griggs A."/>
            <person name="Gujja S."/>
            <person name="Hansen M."/>
            <person name="Heiman D."/>
            <person name="Howarth C."/>
            <person name="Larimer J."/>
            <person name="Lui A."/>
            <person name="MacDonald P.J.P."/>
            <person name="McCowen C."/>
            <person name="Montmayeur A."/>
            <person name="Murphy C."/>
            <person name="Neiman D."/>
            <person name="Pearson M."/>
            <person name="Priest M."/>
            <person name="Roberts A."/>
            <person name="Saif S."/>
            <person name="Shea T."/>
            <person name="Sisk P."/>
            <person name="Stolte C."/>
            <person name="Sykes S."/>
            <person name="Wortman J."/>
            <person name="Nusbaum C."/>
            <person name="Birren B."/>
        </authorList>
    </citation>
    <scope>NUCLEOTIDE SEQUENCE [LARGE SCALE GENOMIC DNA]</scope>
    <source>
        <strain evidence="9 10">ATCC 38327</strain>
    </source>
</reference>
<dbReference type="SUPFAM" id="SSF53474">
    <property type="entry name" value="alpha/beta-Hydrolases"/>
    <property type="match status" value="1"/>
</dbReference>
<sequence>MRIFQRSRAWRWFLVGESFGGMYVPHIAKHILARNGNGDGERVPLEAVAVGNGVFFSPSDMPVNWVDYFAQRDLLVSPTHRGDLFTLRDACAMELADPVRFARGDLPNCETLTARFTNQTYVYEATRGTHCLPTFYDVRVTACDGVEPTDPFRDAVTEYLNRADVQRAMHAVSSAAPVRWDWFDRRVYDNLYWNGDQPSVQAAATAMPVVANGVEVNGTAAPVVAAKDAGNVAPAATNATATTAAAPTSTTATKSAGQPPVVMVSVDRADVADIARALHAVAQSAAADDDDPRTNTLAPPPTPLAVTDADKADPTTVVRAAVAALRHLDHRRRQLRADNADLAAALEEAAARVDDGEARLHRAAEDVAQLEDLNKALMEENEGVPALIVGTDDGRATCRL</sequence>
<keyword evidence="4" id="KW-0732">Signal</keyword>
<evidence type="ECO:0000313" key="9">
    <source>
        <dbReference type="EMBL" id="KNE72447.1"/>
    </source>
</evidence>
<keyword evidence="2" id="KW-0121">Carboxypeptidase</keyword>
<organism evidence="9 10">
    <name type="scientific">Allomyces macrogynus (strain ATCC 38327)</name>
    <name type="common">Allomyces javanicus var. macrogynus</name>
    <dbReference type="NCBI Taxonomy" id="578462"/>
    <lineage>
        <taxon>Eukaryota</taxon>
        <taxon>Fungi</taxon>
        <taxon>Fungi incertae sedis</taxon>
        <taxon>Blastocladiomycota</taxon>
        <taxon>Blastocladiomycetes</taxon>
        <taxon>Blastocladiales</taxon>
        <taxon>Blastocladiaceae</taxon>
        <taxon>Allomyces</taxon>
    </lineage>
</organism>
<evidence type="ECO:0008006" key="11">
    <source>
        <dbReference type="Google" id="ProtNLM"/>
    </source>
</evidence>
<dbReference type="GO" id="GO:0006508">
    <property type="term" value="P:proteolysis"/>
    <property type="evidence" value="ECO:0007669"/>
    <property type="project" value="UniProtKB-KW"/>
</dbReference>
<reference evidence="10" key="2">
    <citation type="submission" date="2009-11" db="EMBL/GenBank/DDBJ databases">
        <title>The Genome Sequence of Allomyces macrogynus strain ATCC 38327.</title>
        <authorList>
            <consortium name="The Broad Institute Genome Sequencing Platform"/>
            <person name="Russ C."/>
            <person name="Cuomo C."/>
            <person name="Shea T."/>
            <person name="Young S.K."/>
            <person name="Zeng Q."/>
            <person name="Koehrsen M."/>
            <person name="Haas B."/>
            <person name="Borodovsky M."/>
            <person name="Guigo R."/>
            <person name="Alvarado L."/>
            <person name="Berlin A."/>
            <person name="Borenstein D."/>
            <person name="Chen Z."/>
            <person name="Engels R."/>
            <person name="Freedman E."/>
            <person name="Gellesch M."/>
            <person name="Goldberg J."/>
            <person name="Griggs A."/>
            <person name="Gujja S."/>
            <person name="Heiman D."/>
            <person name="Hepburn T."/>
            <person name="Howarth C."/>
            <person name="Jen D."/>
            <person name="Larson L."/>
            <person name="Lewis B."/>
            <person name="Mehta T."/>
            <person name="Park D."/>
            <person name="Pearson M."/>
            <person name="Roberts A."/>
            <person name="Saif S."/>
            <person name="Shenoy N."/>
            <person name="Sisk P."/>
            <person name="Stolte C."/>
            <person name="Sykes S."/>
            <person name="Walk T."/>
            <person name="White J."/>
            <person name="Yandava C."/>
            <person name="Burger G."/>
            <person name="Gray M.W."/>
            <person name="Holland P.W.H."/>
            <person name="King N."/>
            <person name="Lang F.B.F."/>
            <person name="Roger A.J."/>
            <person name="Ruiz-Trillo I."/>
            <person name="Lander E."/>
            <person name="Nusbaum C."/>
        </authorList>
    </citation>
    <scope>NUCLEOTIDE SEQUENCE [LARGE SCALE GENOMIC DNA]</scope>
    <source>
        <strain evidence="10">ATCC 38327</strain>
    </source>
</reference>
<gene>
    <name evidence="9" type="ORF">AMAG_20525</name>
</gene>
<protein>
    <recommendedName>
        <fullName evidence="11">Carboxypeptidase</fullName>
    </recommendedName>
</protein>
<dbReference type="Gene3D" id="3.40.50.1820">
    <property type="entry name" value="alpha/beta hydrolase"/>
    <property type="match status" value="1"/>
</dbReference>
<evidence type="ECO:0000256" key="8">
    <source>
        <dbReference type="SAM" id="MobiDB-lite"/>
    </source>
</evidence>
<evidence type="ECO:0000256" key="7">
    <source>
        <dbReference type="SAM" id="Coils"/>
    </source>
</evidence>
<feature type="coiled-coil region" evidence="7">
    <location>
        <begin position="332"/>
        <end position="380"/>
    </location>
</feature>
<dbReference type="InterPro" id="IPR029058">
    <property type="entry name" value="AB_hydrolase_fold"/>
</dbReference>
<comment type="similarity">
    <text evidence="1">Belongs to the peptidase S10 family.</text>
</comment>
<dbReference type="PANTHER" id="PTHR11802">
    <property type="entry name" value="SERINE PROTEASE FAMILY S10 SERINE CARBOXYPEPTIDASE"/>
    <property type="match status" value="1"/>
</dbReference>
<evidence type="ECO:0000256" key="1">
    <source>
        <dbReference type="ARBA" id="ARBA00009431"/>
    </source>
</evidence>
<dbReference type="STRING" id="578462.A0A0L0TCH6"/>
<dbReference type="InterPro" id="IPR001563">
    <property type="entry name" value="Peptidase_S10"/>
</dbReference>
<keyword evidence="10" id="KW-1185">Reference proteome</keyword>
<dbReference type="EMBL" id="GG745380">
    <property type="protein sequence ID" value="KNE72447.1"/>
    <property type="molecule type" value="Genomic_DNA"/>
</dbReference>
<dbReference type="AlphaFoldDB" id="A0A0L0TCH6"/>
<name>A0A0L0TCH6_ALLM3</name>
<dbReference type="VEuPathDB" id="FungiDB:AMAG_20525"/>
<dbReference type="OrthoDB" id="443318at2759"/>
<keyword evidence="6" id="KW-0325">Glycoprotein</keyword>
<keyword evidence="7" id="KW-0175">Coiled coil</keyword>
<keyword evidence="3" id="KW-0645">Protease</keyword>
<dbReference type="Proteomes" id="UP000054350">
    <property type="component" value="Unassembled WGS sequence"/>
</dbReference>
<accession>A0A0L0TCH6</accession>
<dbReference type="Pfam" id="PF00450">
    <property type="entry name" value="Peptidase_S10"/>
    <property type="match status" value="1"/>
</dbReference>
<evidence type="ECO:0000256" key="5">
    <source>
        <dbReference type="ARBA" id="ARBA00022801"/>
    </source>
</evidence>
<evidence type="ECO:0000256" key="4">
    <source>
        <dbReference type="ARBA" id="ARBA00022729"/>
    </source>
</evidence>
<evidence type="ECO:0000256" key="3">
    <source>
        <dbReference type="ARBA" id="ARBA00022670"/>
    </source>
</evidence>
<dbReference type="GO" id="GO:0004185">
    <property type="term" value="F:serine-type carboxypeptidase activity"/>
    <property type="evidence" value="ECO:0007669"/>
    <property type="project" value="InterPro"/>
</dbReference>
<evidence type="ECO:0000313" key="10">
    <source>
        <dbReference type="Proteomes" id="UP000054350"/>
    </source>
</evidence>
<proteinExistence type="inferred from homology"/>
<evidence type="ECO:0000256" key="6">
    <source>
        <dbReference type="ARBA" id="ARBA00023180"/>
    </source>
</evidence>